<proteinExistence type="predicted"/>
<comment type="pathway">
    <text evidence="3">Amino-acid biosynthesis; L-histidine biosynthesis; L-histidine from 5-phospho-alpha-D-ribose 1-diphosphate: step 1/9.</text>
</comment>
<evidence type="ECO:0000256" key="7">
    <source>
        <dbReference type="ARBA" id="ARBA00022605"/>
    </source>
</evidence>
<dbReference type="Proteomes" id="UP000176604">
    <property type="component" value="Unassembled WGS sequence"/>
</dbReference>
<accession>A0A1F7UH88</accession>
<comment type="subcellular location">
    <subcellularLocation>
        <location evidence="2">Cytoplasm</location>
    </subcellularLocation>
</comment>
<dbReference type="GO" id="GO:0005737">
    <property type="term" value="C:cytoplasm"/>
    <property type="evidence" value="ECO:0007669"/>
    <property type="project" value="UniProtKB-SubCell"/>
</dbReference>
<keyword evidence="7" id="KW-0028">Amino-acid biosynthesis</keyword>
<evidence type="ECO:0000259" key="15">
    <source>
        <dbReference type="Pfam" id="PF01634"/>
    </source>
</evidence>
<feature type="domain" description="ATP phosphoribosyltransferase catalytic" evidence="15">
    <location>
        <begin position="28"/>
        <end position="170"/>
    </location>
</feature>
<dbReference type="SUPFAM" id="SSF53850">
    <property type="entry name" value="Periplasmic binding protein-like II"/>
    <property type="match status" value="1"/>
</dbReference>
<evidence type="ECO:0000256" key="9">
    <source>
        <dbReference type="ARBA" id="ARBA00022679"/>
    </source>
</evidence>
<keyword evidence="12" id="KW-0368">Histidine biosynthesis</keyword>
<dbReference type="STRING" id="1802397.A3J43_01925"/>
<evidence type="ECO:0000256" key="8">
    <source>
        <dbReference type="ARBA" id="ARBA00022676"/>
    </source>
</evidence>
<protein>
    <recommendedName>
        <fullName evidence="5 14">ATP phosphoribosyltransferase</fullName>
        <ecNumber evidence="4 14">2.4.2.17</ecNumber>
    </recommendedName>
</protein>
<sequence>MGLRCAFENEREYIVPCEGGRVEILCVRNGDIPKYIEFGAADYGIVGENILHEHEQDADVTIAKKLGFGSCRVVIAVPNGSSIRRVSDLQGERIATSYPNTLKKFLMKHRIDASIIEIQGKVEVTPRLGLADAICEIVQTGRTLEENNLIEIEKILNSQAVLIQSPSIMRQSIFDTLL</sequence>
<evidence type="ECO:0000256" key="6">
    <source>
        <dbReference type="ARBA" id="ARBA00022490"/>
    </source>
</evidence>
<evidence type="ECO:0000256" key="2">
    <source>
        <dbReference type="ARBA" id="ARBA00004496"/>
    </source>
</evidence>
<evidence type="ECO:0000256" key="12">
    <source>
        <dbReference type="ARBA" id="ARBA00023102"/>
    </source>
</evidence>
<reference evidence="16 17" key="1">
    <citation type="journal article" date="2016" name="Nat. Commun.">
        <title>Thousands of microbial genomes shed light on interconnected biogeochemical processes in an aquifer system.</title>
        <authorList>
            <person name="Anantharaman K."/>
            <person name="Brown C.T."/>
            <person name="Hug L.A."/>
            <person name="Sharon I."/>
            <person name="Castelle C.J."/>
            <person name="Probst A.J."/>
            <person name="Thomas B.C."/>
            <person name="Singh A."/>
            <person name="Wilkins M.J."/>
            <person name="Karaoz U."/>
            <person name="Brodie E.L."/>
            <person name="Williams K.H."/>
            <person name="Hubbard S.S."/>
            <person name="Banfield J.F."/>
        </authorList>
    </citation>
    <scope>NUCLEOTIDE SEQUENCE [LARGE SCALE GENOMIC DNA]</scope>
</reference>
<evidence type="ECO:0000256" key="4">
    <source>
        <dbReference type="ARBA" id="ARBA00011946"/>
    </source>
</evidence>
<keyword evidence="6" id="KW-0963">Cytoplasm</keyword>
<dbReference type="GO" id="GO:0005524">
    <property type="term" value="F:ATP binding"/>
    <property type="evidence" value="ECO:0007669"/>
    <property type="project" value="UniProtKB-KW"/>
</dbReference>
<evidence type="ECO:0000256" key="14">
    <source>
        <dbReference type="NCBIfam" id="TIGR00070"/>
    </source>
</evidence>
<dbReference type="EMBL" id="MGEF01000054">
    <property type="protein sequence ID" value="OGL77645.1"/>
    <property type="molecule type" value="Genomic_DNA"/>
</dbReference>
<evidence type="ECO:0000256" key="3">
    <source>
        <dbReference type="ARBA" id="ARBA00004667"/>
    </source>
</evidence>
<dbReference type="EC" id="2.4.2.17" evidence="4 14"/>
<evidence type="ECO:0000313" key="16">
    <source>
        <dbReference type="EMBL" id="OGL77645.1"/>
    </source>
</evidence>
<dbReference type="GO" id="GO:0003879">
    <property type="term" value="F:ATP phosphoribosyltransferase activity"/>
    <property type="evidence" value="ECO:0007669"/>
    <property type="project" value="UniProtKB-UniRule"/>
</dbReference>
<comment type="catalytic activity">
    <reaction evidence="1">
        <text>1-(5-phospho-beta-D-ribosyl)-ATP + diphosphate = 5-phospho-alpha-D-ribose 1-diphosphate + ATP</text>
        <dbReference type="Rhea" id="RHEA:18473"/>
        <dbReference type="ChEBI" id="CHEBI:30616"/>
        <dbReference type="ChEBI" id="CHEBI:33019"/>
        <dbReference type="ChEBI" id="CHEBI:58017"/>
        <dbReference type="ChEBI" id="CHEBI:73183"/>
        <dbReference type="EC" id="2.4.2.17"/>
    </reaction>
</comment>
<comment type="caution">
    <text evidence="16">The sequence shown here is derived from an EMBL/GenBank/DDBJ whole genome shotgun (WGS) entry which is preliminary data.</text>
</comment>
<dbReference type="PROSITE" id="PS01316">
    <property type="entry name" value="ATP_P_PHORIBOSYLTR"/>
    <property type="match status" value="1"/>
</dbReference>
<organism evidence="16 17">
    <name type="scientific">Candidatus Uhrbacteria bacterium RIFCSPHIGHO2_12_FULL_54_23</name>
    <dbReference type="NCBI Taxonomy" id="1802397"/>
    <lineage>
        <taxon>Bacteria</taxon>
        <taxon>Candidatus Uhriibacteriota</taxon>
    </lineage>
</organism>
<evidence type="ECO:0000256" key="13">
    <source>
        <dbReference type="ARBA" id="ARBA00024861"/>
    </source>
</evidence>
<dbReference type="InterPro" id="IPR001348">
    <property type="entry name" value="ATP_PRibTrfase_HisG"/>
</dbReference>
<dbReference type="PANTHER" id="PTHR21403">
    <property type="entry name" value="ATP PHOSPHORIBOSYLTRANSFERASE ATP-PRTASE"/>
    <property type="match status" value="1"/>
</dbReference>
<gene>
    <name evidence="16" type="ORF">A3J43_01925</name>
</gene>
<keyword evidence="10" id="KW-0547">Nucleotide-binding</keyword>
<comment type="function">
    <text evidence="13">Catalyzes the condensation of ATP and 5-phosphoribose 1-diphosphate to form N'-(5'-phosphoribosyl)-ATP (PR-ATP). Has a crucial role in the pathway because the rate of histidine biosynthesis seems to be controlled primarily by regulation of HisG enzymatic activity.</text>
</comment>
<dbReference type="Gene3D" id="3.40.190.10">
    <property type="entry name" value="Periplasmic binding protein-like II"/>
    <property type="match status" value="2"/>
</dbReference>
<keyword evidence="9 16" id="KW-0808">Transferase</keyword>
<keyword evidence="8 16" id="KW-0328">Glycosyltransferase</keyword>
<dbReference type="InterPro" id="IPR018198">
    <property type="entry name" value="ATP_PRibTrfase_CS"/>
</dbReference>
<evidence type="ECO:0000256" key="10">
    <source>
        <dbReference type="ARBA" id="ARBA00022741"/>
    </source>
</evidence>
<dbReference type="FunFam" id="3.40.190.10:FF:000008">
    <property type="entry name" value="ATP phosphoribosyltransferase"/>
    <property type="match status" value="1"/>
</dbReference>
<dbReference type="NCBIfam" id="TIGR00070">
    <property type="entry name" value="hisG"/>
    <property type="match status" value="1"/>
</dbReference>
<evidence type="ECO:0000313" key="17">
    <source>
        <dbReference type="Proteomes" id="UP000176604"/>
    </source>
</evidence>
<dbReference type="AlphaFoldDB" id="A0A1F7UH88"/>
<dbReference type="UniPathway" id="UPA00031">
    <property type="reaction ID" value="UER00006"/>
</dbReference>
<dbReference type="PANTHER" id="PTHR21403:SF8">
    <property type="entry name" value="ATP PHOSPHORIBOSYLTRANSFERASE"/>
    <property type="match status" value="1"/>
</dbReference>
<dbReference type="InterPro" id="IPR013820">
    <property type="entry name" value="ATP_PRibTrfase_cat"/>
</dbReference>
<dbReference type="GO" id="GO:0000105">
    <property type="term" value="P:L-histidine biosynthetic process"/>
    <property type="evidence" value="ECO:0007669"/>
    <property type="project" value="UniProtKB-UniRule"/>
</dbReference>
<evidence type="ECO:0000256" key="11">
    <source>
        <dbReference type="ARBA" id="ARBA00022840"/>
    </source>
</evidence>
<name>A0A1F7UH88_9BACT</name>
<evidence type="ECO:0000256" key="5">
    <source>
        <dbReference type="ARBA" id="ARBA00020998"/>
    </source>
</evidence>
<dbReference type="Pfam" id="PF01634">
    <property type="entry name" value="HisG"/>
    <property type="match status" value="1"/>
</dbReference>
<evidence type="ECO:0000256" key="1">
    <source>
        <dbReference type="ARBA" id="ARBA00000915"/>
    </source>
</evidence>
<keyword evidence="11" id="KW-0067">ATP-binding</keyword>